<comment type="caution">
    <text evidence="2">The sequence shown here is derived from an EMBL/GenBank/DDBJ whole genome shotgun (WGS) entry which is preliminary data.</text>
</comment>
<evidence type="ECO:0000313" key="2">
    <source>
        <dbReference type="EMBL" id="PMS19454.1"/>
    </source>
</evidence>
<dbReference type="Proteomes" id="UP000235616">
    <property type="component" value="Unassembled WGS sequence"/>
</dbReference>
<proteinExistence type="predicted"/>
<feature type="region of interest" description="Disordered" evidence="1">
    <location>
        <begin position="175"/>
        <end position="194"/>
    </location>
</feature>
<name>A0A2N7VQM6_9BURK</name>
<evidence type="ECO:0000313" key="3">
    <source>
        <dbReference type="Proteomes" id="UP000235616"/>
    </source>
</evidence>
<accession>A0A2N7VQM6</accession>
<protein>
    <recommendedName>
        <fullName evidence="4">RHS repeat-associated core domain-containing protein</fullName>
    </recommendedName>
</protein>
<sequence length="333" mass="36358">MLWAGPCPMGSGHRMKSLAYQFFQGVHRAIRVASIDDFLGPNMAAIVSLQFTGAYRDPVAAGYPLGSGYRWYLPPLMRFNAPDALSPFDAGGVNPYAYCGDDPINRVDPSGHAWGLGWARRFDDDIVEPDPPKRVPVALRGSILKAQDAPLATVANRPFAGRAVRFARTARPADTATGQWKVPGEKSLNNPSSAASTMTAKNYLENAEGDISSVELALDILQRDVAAAANRFEGDQNSASNLKNWNSTVSRAKQGRDSAEGTLSVAKDFIDDLPPTDSRTRALWRQYRALDDRVSAASERLQGFGPIYEQPMFTLKLPVKQKRLLIGKKPPPL</sequence>
<keyword evidence="3" id="KW-1185">Reference proteome</keyword>
<evidence type="ECO:0000256" key="1">
    <source>
        <dbReference type="SAM" id="MobiDB-lite"/>
    </source>
</evidence>
<dbReference type="OrthoDB" id="166951at2"/>
<dbReference type="Gene3D" id="2.180.10.10">
    <property type="entry name" value="RHS repeat-associated core"/>
    <property type="match status" value="1"/>
</dbReference>
<organism evidence="2 3">
    <name type="scientific">Trinickia dabaoshanensis</name>
    <dbReference type="NCBI Taxonomy" id="564714"/>
    <lineage>
        <taxon>Bacteria</taxon>
        <taxon>Pseudomonadati</taxon>
        <taxon>Pseudomonadota</taxon>
        <taxon>Betaproteobacteria</taxon>
        <taxon>Burkholderiales</taxon>
        <taxon>Burkholderiaceae</taxon>
        <taxon>Trinickia</taxon>
    </lineage>
</organism>
<evidence type="ECO:0008006" key="4">
    <source>
        <dbReference type="Google" id="ProtNLM"/>
    </source>
</evidence>
<dbReference type="InterPro" id="IPR022385">
    <property type="entry name" value="Rhs_assc_core"/>
</dbReference>
<dbReference type="EMBL" id="PNYA01000011">
    <property type="protein sequence ID" value="PMS19454.1"/>
    <property type="molecule type" value="Genomic_DNA"/>
</dbReference>
<gene>
    <name evidence="2" type="ORF">C0Z18_14165</name>
</gene>
<dbReference type="AlphaFoldDB" id="A0A2N7VQM6"/>
<reference evidence="2 3" key="1">
    <citation type="submission" date="2018-01" db="EMBL/GenBank/DDBJ databases">
        <title>Whole genome analyses suggest that Burkholderia sensu lato contains two further novel genera in the rhizoxinica-symbiotica group Mycetohabitans gen. nov., and Trinickia gen. nov.: implications for the evolution of diazotrophy and nodulation in the Burkholderiaceae.</title>
        <authorList>
            <person name="Estrada-de los Santos P."/>
            <person name="Palmer M."/>
            <person name="Chavez-Ramirez B."/>
            <person name="Beukes C."/>
            <person name="Steenkamp E.T."/>
            <person name="Hirsch A.M."/>
            <person name="Manyaka P."/>
            <person name="Maluk M."/>
            <person name="Lafos M."/>
            <person name="Crook M."/>
            <person name="Gross E."/>
            <person name="Simon M.F."/>
            <person name="Bueno dos Reis Junior F."/>
            <person name="Poole P.S."/>
            <person name="Venter S.N."/>
            <person name="James E.K."/>
        </authorList>
    </citation>
    <scope>NUCLEOTIDE SEQUENCE [LARGE SCALE GENOMIC DNA]</scope>
    <source>
        <strain evidence="2 3">GIMN1.004</strain>
    </source>
</reference>
<dbReference type="NCBIfam" id="TIGR03696">
    <property type="entry name" value="Rhs_assc_core"/>
    <property type="match status" value="1"/>
</dbReference>